<sequence length="154" mass="17512">MQITHEKTTNRATLLRNPLLIVSSPVDCLLVASAAVRSRQRQNERLSACGSSQLCGREPDHFLVERKGEREHKHFLGHGVQHGAATTPLPYVAKLTYIPECEKSSGRFRRLRRFFSKLTRRNSTSDDSDSEQLLEDGMPMTSDCSWYSSQPIFF</sequence>
<accession>A0A4U8UQH1</accession>
<gene>
    <name evidence="1" type="ORF">L596_001972</name>
</gene>
<name>A0A4U8UQH1_STECR</name>
<dbReference type="EMBL" id="CM016762">
    <property type="protein sequence ID" value="TMS34357.1"/>
    <property type="molecule type" value="Genomic_DNA"/>
</dbReference>
<keyword evidence="2" id="KW-1185">Reference proteome</keyword>
<dbReference type="Proteomes" id="UP000298663">
    <property type="component" value="Chromosome X"/>
</dbReference>
<proteinExistence type="predicted"/>
<evidence type="ECO:0000313" key="2">
    <source>
        <dbReference type="Proteomes" id="UP000298663"/>
    </source>
</evidence>
<reference evidence="1 2" key="2">
    <citation type="journal article" date="2019" name="G3 (Bethesda)">
        <title>Hybrid Assembly of the Genome of the Entomopathogenic Nematode Steinernema carpocapsae Identifies the X-Chromosome.</title>
        <authorList>
            <person name="Serra L."/>
            <person name="Macchietto M."/>
            <person name="Macias-Munoz A."/>
            <person name="McGill C.J."/>
            <person name="Rodriguez I.M."/>
            <person name="Rodriguez B."/>
            <person name="Murad R."/>
            <person name="Mortazavi A."/>
        </authorList>
    </citation>
    <scope>NUCLEOTIDE SEQUENCE [LARGE SCALE GENOMIC DNA]</scope>
    <source>
        <strain evidence="1 2">ALL</strain>
    </source>
</reference>
<evidence type="ECO:0000313" key="1">
    <source>
        <dbReference type="EMBL" id="TMS34357.1"/>
    </source>
</evidence>
<reference evidence="1 2" key="1">
    <citation type="journal article" date="2015" name="Genome Biol.">
        <title>Comparative genomics of Steinernema reveals deeply conserved gene regulatory networks.</title>
        <authorList>
            <person name="Dillman A.R."/>
            <person name="Macchietto M."/>
            <person name="Porter C.F."/>
            <person name="Rogers A."/>
            <person name="Williams B."/>
            <person name="Antoshechkin I."/>
            <person name="Lee M.M."/>
            <person name="Goodwin Z."/>
            <person name="Lu X."/>
            <person name="Lewis E.E."/>
            <person name="Goodrich-Blair H."/>
            <person name="Stock S.P."/>
            <person name="Adams B.J."/>
            <person name="Sternberg P.W."/>
            <person name="Mortazavi A."/>
        </authorList>
    </citation>
    <scope>NUCLEOTIDE SEQUENCE [LARGE SCALE GENOMIC DNA]</scope>
    <source>
        <strain evidence="1 2">ALL</strain>
    </source>
</reference>
<protein>
    <submittedName>
        <fullName evidence="1">Uncharacterized protein</fullName>
    </submittedName>
</protein>
<organism evidence="1 2">
    <name type="scientific">Steinernema carpocapsae</name>
    <name type="common">Entomopathogenic nematode</name>
    <dbReference type="NCBI Taxonomy" id="34508"/>
    <lineage>
        <taxon>Eukaryota</taxon>
        <taxon>Metazoa</taxon>
        <taxon>Ecdysozoa</taxon>
        <taxon>Nematoda</taxon>
        <taxon>Chromadorea</taxon>
        <taxon>Rhabditida</taxon>
        <taxon>Tylenchina</taxon>
        <taxon>Panagrolaimomorpha</taxon>
        <taxon>Strongyloidoidea</taxon>
        <taxon>Steinernematidae</taxon>
        <taxon>Steinernema</taxon>
    </lineage>
</organism>
<dbReference type="AlphaFoldDB" id="A0A4U8UQH1"/>
<dbReference type="EMBL" id="AZBU02000001">
    <property type="protein sequence ID" value="TMS34357.1"/>
    <property type="molecule type" value="Genomic_DNA"/>
</dbReference>
<comment type="caution">
    <text evidence="1">The sequence shown here is derived from an EMBL/GenBank/DDBJ whole genome shotgun (WGS) entry which is preliminary data.</text>
</comment>